<evidence type="ECO:0000313" key="2">
    <source>
        <dbReference type="EMBL" id="KAJ2900158.1"/>
    </source>
</evidence>
<dbReference type="SUPFAM" id="SSF54695">
    <property type="entry name" value="POZ domain"/>
    <property type="match status" value="1"/>
</dbReference>
<feature type="compositionally biased region" description="Polar residues" evidence="1">
    <location>
        <begin position="60"/>
        <end position="77"/>
    </location>
</feature>
<dbReference type="EMBL" id="JAKWBI020000178">
    <property type="protein sequence ID" value="KAJ2900158.1"/>
    <property type="molecule type" value="Genomic_DNA"/>
</dbReference>
<evidence type="ECO:0008006" key="4">
    <source>
        <dbReference type="Google" id="ProtNLM"/>
    </source>
</evidence>
<name>A0AAD5WR59_9PEZI</name>
<feature type="region of interest" description="Disordered" evidence="1">
    <location>
        <begin position="132"/>
        <end position="179"/>
    </location>
</feature>
<evidence type="ECO:0000256" key="1">
    <source>
        <dbReference type="SAM" id="MobiDB-lite"/>
    </source>
</evidence>
<protein>
    <recommendedName>
        <fullName evidence="4">BTB domain-containing protein</fullName>
    </recommendedName>
</protein>
<proteinExistence type="predicted"/>
<dbReference type="InterPro" id="IPR011333">
    <property type="entry name" value="SKP1/BTB/POZ_sf"/>
</dbReference>
<keyword evidence="3" id="KW-1185">Reference proteome</keyword>
<organism evidence="2 3">
    <name type="scientific">Zalerion maritima</name>
    <dbReference type="NCBI Taxonomy" id="339359"/>
    <lineage>
        <taxon>Eukaryota</taxon>
        <taxon>Fungi</taxon>
        <taxon>Dikarya</taxon>
        <taxon>Ascomycota</taxon>
        <taxon>Pezizomycotina</taxon>
        <taxon>Sordariomycetes</taxon>
        <taxon>Lulworthiomycetidae</taxon>
        <taxon>Lulworthiales</taxon>
        <taxon>Lulworthiaceae</taxon>
        <taxon>Zalerion</taxon>
    </lineage>
</organism>
<evidence type="ECO:0000313" key="3">
    <source>
        <dbReference type="Proteomes" id="UP001201980"/>
    </source>
</evidence>
<dbReference type="Gene3D" id="3.30.710.10">
    <property type="entry name" value="Potassium Channel Kv1.1, Chain A"/>
    <property type="match status" value="1"/>
</dbReference>
<sequence length="400" mass="44370">MPLYSAFFSLDDMDNDSFEDTRRQSPRMPGLGAEQRRRSSGLSSETSSWDDLHDDFTTFAGHNNSNVAGSNRSTGADSQRRCTCPRGNTRNTYNDVEDFLQEYDDFLDDIESHDDCSQSRRHRCGEPNVAGHSGDFTSDAGSHGANFNSSSANVNSVPNDSFGTSDANNPCPSPHSQREDNTSYLSLLLTGENSDITIHWDGQKFALHSHILRLRSNWFARLLDDPATGYDSRSDTDRRSAAYWTSAAARARGGSRNPVRIPKITALMFEKALRVMVTKRAETEIYTCTSDPTFWKDVKSLTSFQSLRIVALFCSQTHTIHPPMPSPPTLHMHSQPNQPFHLDLLLPSRNPFNCAHVYPSAALAFSRGVPLLELYDVASYFEMATVETTILAAIAAAPGI</sequence>
<reference evidence="2" key="1">
    <citation type="submission" date="2022-07" db="EMBL/GenBank/DDBJ databases">
        <title>Draft genome sequence of Zalerion maritima ATCC 34329, a (micro)plastics degrading marine fungus.</title>
        <authorList>
            <person name="Paco A."/>
            <person name="Goncalves M.F.M."/>
            <person name="Rocha-Santos T.A.P."/>
            <person name="Alves A."/>
        </authorList>
    </citation>
    <scope>NUCLEOTIDE SEQUENCE</scope>
    <source>
        <strain evidence="2">ATCC 34329</strain>
    </source>
</reference>
<feature type="compositionally biased region" description="Low complexity" evidence="1">
    <location>
        <begin position="145"/>
        <end position="161"/>
    </location>
</feature>
<dbReference type="AlphaFoldDB" id="A0AAD5WR59"/>
<feature type="region of interest" description="Disordered" evidence="1">
    <location>
        <begin position="15"/>
        <end position="88"/>
    </location>
</feature>
<dbReference type="Proteomes" id="UP001201980">
    <property type="component" value="Unassembled WGS sequence"/>
</dbReference>
<accession>A0AAD5WR59</accession>
<gene>
    <name evidence="2" type="ORF">MKZ38_002572</name>
</gene>
<comment type="caution">
    <text evidence="2">The sequence shown here is derived from an EMBL/GenBank/DDBJ whole genome shotgun (WGS) entry which is preliminary data.</text>
</comment>